<organism evidence="1 2">
    <name type="scientific">Brassica cretica</name>
    <name type="common">Mustard</name>
    <dbReference type="NCBI Taxonomy" id="69181"/>
    <lineage>
        <taxon>Eukaryota</taxon>
        <taxon>Viridiplantae</taxon>
        <taxon>Streptophyta</taxon>
        <taxon>Embryophyta</taxon>
        <taxon>Tracheophyta</taxon>
        <taxon>Spermatophyta</taxon>
        <taxon>Magnoliopsida</taxon>
        <taxon>eudicotyledons</taxon>
        <taxon>Gunneridae</taxon>
        <taxon>Pentapetalae</taxon>
        <taxon>rosids</taxon>
        <taxon>malvids</taxon>
        <taxon>Brassicales</taxon>
        <taxon>Brassicaceae</taxon>
        <taxon>Brassiceae</taxon>
        <taxon>Brassica</taxon>
    </lineage>
</organism>
<name>A0A8S9L2Y2_BRACR</name>
<evidence type="ECO:0000313" key="1">
    <source>
        <dbReference type="EMBL" id="KAF2599913.1"/>
    </source>
</evidence>
<gene>
    <name evidence="1" type="ORF">F2Q68_00011621</name>
</gene>
<proteinExistence type="predicted"/>
<evidence type="ECO:0000313" key="2">
    <source>
        <dbReference type="Proteomes" id="UP000712281"/>
    </source>
</evidence>
<dbReference type="Proteomes" id="UP000712281">
    <property type="component" value="Unassembled WGS sequence"/>
</dbReference>
<dbReference type="EMBL" id="QGKW02000717">
    <property type="protein sequence ID" value="KAF2599913.1"/>
    <property type="molecule type" value="Genomic_DNA"/>
</dbReference>
<accession>A0A8S9L2Y2</accession>
<comment type="caution">
    <text evidence="1">The sequence shown here is derived from an EMBL/GenBank/DDBJ whole genome shotgun (WGS) entry which is preliminary data.</text>
</comment>
<reference evidence="1" key="1">
    <citation type="submission" date="2019-12" db="EMBL/GenBank/DDBJ databases">
        <title>Genome sequencing and annotation of Brassica cretica.</title>
        <authorList>
            <person name="Studholme D.J."/>
            <person name="Sarris P.F."/>
        </authorList>
    </citation>
    <scope>NUCLEOTIDE SEQUENCE</scope>
    <source>
        <strain evidence="1">PFS-001/15</strain>
        <tissue evidence="1">Leaf</tissue>
    </source>
</reference>
<sequence length="143" mass="16765">MNRGKENDGCGTVRMNHHVRIMNQTEPSASYVFRKGRSVHQYGRRYVQYEPIEPKEESLDHFVKPHYPSQVWHDLSQVWHDLSQVWLGYQSWLVEWAGRDGLQFGQFEHMVEDLDAGRSRVEPIDGPVDLSDLIGRMNPSWDV</sequence>
<protein>
    <submittedName>
        <fullName evidence="1">Uncharacterized protein</fullName>
    </submittedName>
</protein>
<dbReference type="AlphaFoldDB" id="A0A8S9L2Y2"/>